<feature type="region of interest" description="Disordered" evidence="1">
    <location>
        <begin position="126"/>
        <end position="176"/>
    </location>
</feature>
<accession>A0A7R8CJ74</accession>
<gene>
    <name evidence="2" type="ORF">LSAA_4539</name>
</gene>
<reference evidence="2" key="1">
    <citation type="submission" date="2021-02" db="EMBL/GenBank/DDBJ databases">
        <authorList>
            <person name="Bekaert M."/>
        </authorList>
    </citation>
    <scope>NUCLEOTIDE SEQUENCE</scope>
    <source>
        <strain evidence="2">IoA-00</strain>
    </source>
</reference>
<feature type="compositionally biased region" description="Polar residues" evidence="1">
    <location>
        <begin position="167"/>
        <end position="176"/>
    </location>
</feature>
<keyword evidence="3" id="KW-1185">Reference proteome</keyword>
<dbReference type="AlphaFoldDB" id="A0A7R8CJ74"/>
<dbReference type="InterPro" id="IPR013087">
    <property type="entry name" value="Znf_C2H2_type"/>
</dbReference>
<name>A0A7R8CJ74_LEPSM</name>
<organism evidence="2 3">
    <name type="scientific">Lepeophtheirus salmonis</name>
    <name type="common">Salmon louse</name>
    <name type="synonym">Caligus salmonis</name>
    <dbReference type="NCBI Taxonomy" id="72036"/>
    <lineage>
        <taxon>Eukaryota</taxon>
        <taxon>Metazoa</taxon>
        <taxon>Ecdysozoa</taxon>
        <taxon>Arthropoda</taxon>
        <taxon>Crustacea</taxon>
        <taxon>Multicrustacea</taxon>
        <taxon>Hexanauplia</taxon>
        <taxon>Copepoda</taxon>
        <taxon>Siphonostomatoida</taxon>
        <taxon>Caligidae</taxon>
        <taxon>Lepeophtheirus</taxon>
    </lineage>
</organism>
<dbReference type="OrthoDB" id="5863628at2759"/>
<protein>
    <submittedName>
        <fullName evidence="2">(salmon louse) hypothetical protein</fullName>
    </submittedName>
</protein>
<dbReference type="PROSITE" id="PS00028">
    <property type="entry name" value="ZINC_FINGER_C2H2_1"/>
    <property type="match status" value="1"/>
</dbReference>
<dbReference type="Proteomes" id="UP000675881">
    <property type="component" value="Chromosome 14"/>
</dbReference>
<evidence type="ECO:0000256" key="1">
    <source>
        <dbReference type="SAM" id="MobiDB-lite"/>
    </source>
</evidence>
<dbReference type="PROSITE" id="PS50157">
    <property type="entry name" value="ZINC_FINGER_C2H2_2"/>
    <property type="match status" value="1"/>
</dbReference>
<evidence type="ECO:0000313" key="2">
    <source>
        <dbReference type="EMBL" id="CAF2839701.1"/>
    </source>
</evidence>
<evidence type="ECO:0000313" key="3">
    <source>
        <dbReference type="Proteomes" id="UP000675881"/>
    </source>
</evidence>
<proteinExistence type="predicted"/>
<sequence length="176" mass="20150">MLPTTRPLNPQTFIIFLRIQSQLLSPIIFSAHHSRMIINIGNLMKTEPDEDDDSVDEYDDDENDCRDCLIECPKSNCSKKFRDLEALKFHLSFAHNDLKRPKKPMESQIVPDEDSNLEECEMTPAEEIESKSCSNVEMPENVPKKLENGSQKTLPPMPLNTLPRQARLTSSTEITF</sequence>
<dbReference type="EMBL" id="HG994593">
    <property type="protein sequence ID" value="CAF2839701.1"/>
    <property type="molecule type" value="Genomic_DNA"/>
</dbReference>